<dbReference type="AlphaFoldDB" id="A0A1C7LY49"/>
<proteinExistence type="predicted"/>
<protein>
    <submittedName>
        <fullName evidence="1">Uncharacterized protein</fullName>
    </submittedName>
</protein>
<name>A0A1C7LY49_GRIFR</name>
<reference evidence="1 2" key="1">
    <citation type="submission" date="2016-03" db="EMBL/GenBank/DDBJ databases">
        <title>Whole genome sequencing of Grifola frondosa 9006-11.</title>
        <authorList>
            <person name="Min B."/>
            <person name="Park H."/>
            <person name="Kim J.-G."/>
            <person name="Cho H."/>
            <person name="Oh Y.-L."/>
            <person name="Kong W.-S."/>
            <person name="Choi I.-G."/>
        </authorList>
    </citation>
    <scope>NUCLEOTIDE SEQUENCE [LARGE SCALE GENOMIC DNA]</scope>
    <source>
        <strain evidence="1 2">9006-11</strain>
    </source>
</reference>
<comment type="caution">
    <text evidence="1">The sequence shown here is derived from an EMBL/GenBank/DDBJ whole genome shotgun (WGS) entry which is preliminary data.</text>
</comment>
<accession>A0A1C7LY49</accession>
<dbReference type="OrthoDB" id="2013972at2759"/>
<evidence type="ECO:0000313" key="1">
    <source>
        <dbReference type="EMBL" id="OBZ69156.1"/>
    </source>
</evidence>
<evidence type="ECO:0000313" key="2">
    <source>
        <dbReference type="Proteomes" id="UP000092993"/>
    </source>
</evidence>
<dbReference type="Proteomes" id="UP000092993">
    <property type="component" value="Unassembled WGS sequence"/>
</dbReference>
<organism evidence="1 2">
    <name type="scientific">Grifola frondosa</name>
    <name type="common">Maitake</name>
    <name type="synonym">Polyporus frondosus</name>
    <dbReference type="NCBI Taxonomy" id="5627"/>
    <lineage>
        <taxon>Eukaryota</taxon>
        <taxon>Fungi</taxon>
        <taxon>Dikarya</taxon>
        <taxon>Basidiomycota</taxon>
        <taxon>Agaricomycotina</taxon>
        <taxon>Agaricomycetes</taxon>
        <taxon>Polyporales</taxon>
        <taxon>Grifolaceae</taxon>
        <taxon>Grifola</taxon>
    </lineage>
</organism>
<gene>
    <name evidence="1" type="ORF">A0H81_10751</name>
</gene>
<dbReference type="EMBL" id="LUGG01000018">
    <property type="protein sequence ID" value="OBZ69156.1"/>
    <property type="molecule type" value="Genomic_DNA"/>
</dbReference>
<sequence>MESLTDVGWHKVFIPIGPWRYNDQRERIIAEMLRSDCLSYIAGMEPLLLSEGYFPESVENMIREASAELRELRVHLHSRWSFAWAVKS</sequence>
<keyword evidence="2" id="KW-1185">Reference proteome</keyword>